<gene>
    <name evidence="1" type="ORF">WN51_11723</name>
</gene>
<dbReference type="EMBL" id="KQ435750">
    <property type="protein sequence ID" value="KOX76392.1"/>
    <property type="molecule type" value="Genomic_DNA"/>
</dbReference>
<sequence>MSEKRSGNRSQTDGYTVEVITRKRLYKKDLDHTNEVKKRNCFILKWLNEGSTNVGHKVVCILLNLQGLRS</sequence>
<accession>A0A0N0BHL4</accession>
<protein>
    <submittedName>
        <fullName evidence="1">Uncharacterized protein</fullName>
    </submittedName>
</protein>
<dbReference type="Proteomes" id="UP000053105">
    <property type="component" value="Unassembled WGS sequence"/>
</dbReference>
<dbReference type="AlphaFoldDB" id="A0A0N0BHL4"/>
<evidence type="ECO:0000313" key="2">
    <source>
        <dbReference type="Proteomes" id="UP000053105"/>
    </source>
</evidence>
<evidence type="ECO:0000313" key="1">
    <source>
        <dbReference type="EMBL" id="KOX76392.1"/>
    </source>
</evidence>
<keyword evidence="2" id="KW-1185">Reference proteome</keyword>
<proteinExistence type="predicted"/>
<name>A0A0N0BHL4_9HYME</name>
<organism evidence="1 2">
    <name type="scientific">Melipona quadrifasciata</name>
    <dbReference type="NCBI Taxonomy" id="166423"/>
    <lineage>
        <taxon>Eukaryota</taxon>
        <taxon>Metazoa</taxon>
        <taxon>Ecdysozoa</taxon>
        <taxon>Arthropoda</taxon>
        <taxon>Hexapoda</taxon>
        <taxon>Insecta</taxon>
        <taxon>Pterygota</taxon>
        <taxon>Neoptera</taxon>
        <taxon>Endopterygota</taxon>
        <taxon>Hymenoptera</taxon>
        <taxon>Apocrita</taxon>
        <taxon>Aculeata</taxon>
        <taxon>Apoidea</taxon>
        <taxon>Anthophila</taxon>
        <taxon>Apidae</taxon>
        <taxon>Melipona</taxon>
    </lineage>
</organism>
<reference evidence="1 2" key="1">
    <citation type="submission" date="2015-07" db="EMBL/GenBank/DDBJ databases">
        <title>The genome of Melipona quadrifasciata.</title>
        <authorList>
            <person name="Pan H."/>
            <person name="Kapheim K."/>
        </authorList>
    </citation>
    <scope>NUCLEOTIDE SEQUENCE [LARGE SCALE GENOMIC DNA]</scope>
    <source>
        <strain evidence="1">0111107301</strain>
        <tissue evidence="1">Whole body</tissue>
    </source>
</reference>